<accession>A0ABW9XKL3</accession>
<name>A0ABW9XKL3_9BACL</name>
<evidence type="ECO:0000256" key="2">
    <source>
        <dbReference type="ARBA" id="ARBA00022771"/>
    </source>
</evidence>
<feature type="domain" description="Zinc finger DksA/TraR C4-type" evidence="6">
    <location>
        <begin position="91"/>
        <end position="118"/>
    </location>
</feature>
<proteinExistence type="predicted"/>
<reference evidence="7 8" key="1">
    <citation type="submission" date="2020-01" db="EMBL/GenBank/DDBJ databases">
        <title>Paenibacillus soybeanensis sp. nov. isolated from the nodules of soybean (Glycine max(L.) Merr).</title>
        <authorList>
            <person name="Wang H."/>
        </authorList>
    </citation>
    <scope>NUCLEOTIDE SEQUENCE [LARGE SCALE GENOMIC DNA]</scope>
    <source>
        <strain evidence="7 8">T1</strain>
    </source>
</reference>
<evidence type="ECO:0000256" key="1">
    <source>
        <dbReference type="ARBA" id="ARBA00022723"/>
    </source>
</evidence>
<sequence>MTSLNGAQLRELDGLLREEKQELEAHFEREDAAGGFRQSETAATGELSAYDNHPGDLGTETFERERDMAIDERLRQRLEEVEAARERLANGTYGRCETCGEPIPFERLRAMPAAARCAKHASDTLSEERPVEEQVMTPPPAGAGAGRQSHAGRFDEADAWKSLEEYGNASGTVRTDEDV</sequence>
<dbReference type="Proteomes" id="UP000665561">
    <property type="component" value="Unassembled WGS sequence"/>
</dbReference>
<feature type="region of interest" description="Disordered" evidence="5">
    <location>
        <begin position="121"/>
        <end position="179"/>
    </location>
</feature>
<keyword evidence="2" id="KW-0863">Zinc-finger</keyword>
<dbReference type="SUPFAM" id="SSF57716">
    <property type="entry name" value="Glucocorticoid receptor-like (DNA-binding domain)"/>
    <property type="match status" value="1"/>
</dbReference>
<dbReference type="PROSITE" id="PS51128">
    <property type="entry name" value="ZF_DKSA_2"/>
    <property type="match status" value="1"/>
</dbReference>
<feature type="zinc finger region" description="dksA C4-type" evidence="4">
    <location>
        <begin position="96"/>
        <end position="120"/>
    </location>
</feature>
<dbReference type="PANTHER" id="PTHR33823:SF4">
    <property type="entry name" value="GENERAL STRESS PROTEIN 16O"/>
    <property type="match status" value="1"/>
</dbReference>
<dbReference type="EMBL" id="JAAAMV010000002">
    <property type="protein sequence ID" value="NBD23158.1"/>
    <property type="molecule type" value="Genomic_DNA"/>
</dbReference>
<keyword evidence="3" id="KW-0862">Zinc</keyword>
<dbReference type="InterPro" id="IPR037187">
    <property type="entry name" value="DnaK_N"/>
</dbReference>
<comment type="caution">
    <text evidence="7">The sequence shown here is derived from an EMBL/GenBank/DDBJ whole genome shotgun (WGS) entry which is preliminary data.</text>
</comment>
<dbReference type="InterPro" id="IPR000962">
    <property type="entry name" value="Znf_DskA_TraR"/>
</dbReference>
<evidence type="ECO:0000256" key="5">
    <source>
        <dbReference type="SAM" id="MobiDB-lite"/>
    </source>
</evidence>
<evidence type="ECO:0000256" key="3">
    <source>
        <dbReference type="ARBA" id="ARBA00022833"/>
    </source>
</evidence>
<protein>
    <submittedName>
        <fullName evidence="7">Conjugal transfer protein TraR</fullName>
    </submittedName>
</protein>
<evidence type="ECO:0000313" key="7">
    <source>
        <dbReference type="EMBL" id="NBD23158.1"/>
    </source>
</evidence>
<keyword evidence="8" id="KW-1185">Reference proteome</keyword>
<dbReference type="Pfam" id="PF01258">
    <property type="entry name" value="zf-dskA_traR"/>
    <property type="match status" value="1"/>
</dbReference>
<evidence type="ECO:0000256" key="4">
    <source>
        <dbReference type="PROSITE-ProRule" id="PRU00510"/>
    </source>
</evidence>
<feature type="compositionally biased region" description="Basic and acidic residues" evidence="5">
    <location>
        <begin position="152"/>
        <end position="164"/>
    </location>
</feature>
<feature type="compositionally biased region" description="Basic and acidic residues" evidence="5">
    <location>
        <begin position="121"/>
        <end position="132"/>
    </location>
</feature>
<gene>
    <name evidence="7" type="ORF">GT019_04680</name>
</gene>
<dbReference type="Gene3D" id="1.20.120.910">
    <property type="entry name" value="DksA, coiled-coil domain"/>
    <property type="match status" value="1"/>
</dbReference>
<keyword evidence="1" id="KW-0479">Metal-binding</keyword>
<dbReference type="PANTHER" id="PTHR33823">
    <property type="entry name" value="RNA POLYMERASE-BINDING TRANSCRIPTION FACTOR DKSA-RELATED"/>
    <property type="match status" value="1"/>
</dbReference>
<evidence type="ECO:0000259" key="6">
    <source>
        <dbReference type="Pfam" id="PF01258"/>
    </source>
</evidence>
<feature type="region of interest" description="Disordered" evidence="5">
    <location>
        <begin position="28"/>
        <end position="59"/>
    </location>
</feature>
<dbReference type="RefSeq" id="WP_161741592.1">
    <property type="nucleotide sequence ID" value="NZ_JAAAMV010000002.1"/>
</dbReference>
<dbReference type="NCBIfam" id="TIGR02890">
    <property type="entry name" value="bacill_yteA"/>
    <property type="match status" value="1"/>
</dbReference>
<organism evidence="7 8">
    <name type="scientific">Paenibacillus glycinis</name>
    <dbReference type="NCBI Taxonomy" id="2697035"/>
    <lineage>
        <taxon>Bacteria</taxon>
        <taxon>Bacillati</taxon>
        <taxon>Bacillota</taxon>
        <taxon>Bacilli</taxon>
        <taxon>Bacillales</taxon>
        <taxon>Paenibacillaceae</taxon>
        <taxon>Paenibacillus</taxon>
    </lineage>
</organism>
<evidence type="ECO:0000313" key="8">
    <source>
        <dbReference type="Proteomes" id="UP000665561"/>
    </source>
</evidence>
<dbReference type="SUPFAM" id="SSF109635">
    <property type="entry name" value="DnaK suppressor protein DksA, alpha-hairpin domain"/>
    <property type="match status" value="1"/>
</dbReference>
<dbReference type="InterPro" id="IPR014240">
    <property type="entry name" value="YteA"/>
</dbReference>